<keyword evidence="1" id="KW-0647">Proteasome</keyword>
<proteinExistence type="predicted"/>
<dbReference type="OrthoDB" id="204949at2759"/>
<name>S9WEW0_9TRYP</name>
<dbReference type="AlphaFoldDB" id="S9WEW0"/>
<gene>
    <name evidence="1" type="ORF">STCU_01701</name>
</gene>
<protein>
    <submittedName>
        <fullName evidence="1">20S proteasome subunit beta 3</fullName>
    </submittedName>
</protein>
<comment type="caution">
    <text evidence="1">The sequence shown here is derived from an EMBL/GenBank/DDBJ whole genome shotgun (WGS) entry which is preliminary data.</text>
</comment>
<dbReference type="PANTHER" id="PTHR32194:SF10">
    <property type="entry name" value="PROTEASOME SUBUNIT BETA TYPE-3"/>
    <property type="match status" value="1"/>
</dbReference>
<dbReference type="Gene3D" id="3.60.20.10">
    <property type="entry name" value="Glutamine Phosphoribosylpyrophosphate, subunit 1, domain 1"/>
    <property type="match status" value="1"/>
</dbReference>
<organism evidence="1 2">
    <name type="scientific">Strigomonas culicis</name>
    <dbReference type="NCBI Taxonomy" id="28005"/>
    <lineage>
        <taxon>Eukaryota</taxon>
        <taxon>Discoba</taxon>
        <taxon>Euglenozoa</taxon>
        <taxon>Kinetoplastea</taxon>
        <taxon>Metakinetoplastina</taxon>
        <taxon>Trypanosomatida</taxon>
        <taxon>Trypanosomatidae</taxon>
        <taxon>Strigomonadinae</taxon>
        <taxon>Strigomonas</taxon>
    </lineage>
</organism>
<dbReference type="GO" id="GO:0005737">
    <property type="term" value="C:cytoplasm"/>
    <property type="evidence" value="ECO:0007669"/>
    <property type="project" value="TreeGrafter"/>
</dbReference>
<sequence>MINDSVVVGLTGLRSDQQTFANKLRFRMEMYRLREEREITGKAFASLVAAMLYEARFGPWFIEPVIGSVDKKTGDVYLCAMDLIGAPCEPEDYVCAGTCAESLHGMCESLWRPGLGPEELFEVAAQSMLSACDRDSLSGYGAVAMVITRDKVVTRLIKGRKD</sequence>
<keyword evidence="2" id="KW-1185">Reference proteome</keyword>
<dbReference type="GO" id="GO:0051603">
    <property type="term" value="P:proteolysis involved in protein catabolic process"/>
    <property type="evidence" value="ECO:0007669"/>
    <property type="project" value="InterPro"/>
</dbReference>
<accession>S9WEW0</accession>
<dbReference type="SUPFAM" id="SSF56235">
    <property type="entry name" value="N-terminal nucleophile aminohydrolases (Ntn hydrolases)"/>
    <property type="match status" value="1"/>
</dbReference>
<dbReference type="Proteomes" id="UP000015354">
    <property type="component" value="Unassembled WGS sequence"/>
</dbReference>
<dbReference type="Pfam" id="PF00227">
    <property type="entry name" value="Proteasome"/>
    <property type="match status" value="1"/>
</dbReference>
<dbReference type="GO" id="GO:0005839">
    <property type="term" value="C:proteasome core complex"/>
    <property type="evidence" value="ECO:0007669"/>
    <property type="project" value="InterPro"/>
</dbReference>
<evidence type="ECO:0000313" key="1">
    <source>
        <dbReference type="EMBL" id="EPY34270.1"/>
    </source>
</evidence>
<dbReference type="InterPro" id="IPR001353">
    <property type="entry name" value="Proteasome_sua/b"/>
</dbReference>
<dbReference type="EMBL" id="ATMH01001701">
    <property type="protein sequence ID" value="EPY34270.1"/>
    <property type="molecule type" value="Genomic_DNA"/>
</dbReference>
<evidence type="ECO:0000313" key="2">
    <source>
        <dbReference type="Proteomes" id="UP000015354"/>
    </source>
</evidence>
<reference evidence="1 2" key="1">
    <citation type="journal article" date="2013" name="PLoS ONE">
        <title>Predicting the Proteins of Angomonas deanei, Strigomonas culicis and Their Respective Endosymbionts Reveals New Aspects of the Trypanosomatidae Family.</title>
        <authorList>
            <person name="Motta M.C."/>
            <person name="Martins A.C."/>
            <person name="de Souza S.S."/>
            <person name="Catta-Preta C.M."/>
            <person name="Silva R."/>
            <person name="Klein C.C."/>
            <person name="de Almeida L.G."/>
            <person name="de Lima Cunha O."/>
            <person name="Ciapina L.P."/>
            <person name="Brocchi M."/>
            <person name="Colabardini A.C."/>
            <person name="de Araujo Lima B."/>
            <person name="Machado C.R."/>
            <person name="de Almeida Soares C.M."/>
            <person name="Probst C.M."/>
            <person name="de Menezes C.B."/>
            <person name="Thompson C.E."/>
            <person name="Bartholomeu D.C."/>
            <person name="Gradia D.F."/>
            <person name="Pavoni D.P."/>
            <person name="Grisard E.C."/>
            <person name="Fantinatti-Garboggini F."/>
            <person name="Marchini F.K."/>
            <person name="Rodrigues-Luiz G.F."/>
            <person name="Wagner G."/>
            <person name="Goldman G.H."/>
            <person name="Fietto J.L."/>
            <person name="Elias M.C."/>
            <person name="Goldman M.H."/>
            <person name="Sagot M.F."/>
            <person name="Pereira M."/>
            <person name="Stoco P.H."/>
            <person name="de Mendonca-Neto R.P."/>
            <person name="Teixeira S.M."/>
            <person name="Maciel T.E."/>
            <person name="de Oliveira Mendes T.A."/>
            <person name="Urmenyi T.P."/>
            <person name="de Souza W."/>
            <person name="Schenkman S."/>
            <person name="de Vasconcelos A.T."/>
        </authorList>
    </citation>
    <scope>NUCLEOTIDE SEQUENCE [LARGE SCALE GENOMIC DNA]</scope>
</reference>
<dbReference type="PROSITE" id="PS51476">
    <property type="entry name" value="PROTEASOME_BETA_2"/>
    <property type="match status" value="1"/>
</dbReference>
<dbReference type="InterPro" id="IPR029055">
    <property type="entry name" value="Ntn_hydrolases_N"/>
</dbReference>
<dbReference type="InterPro" id="IPR023333">
    <property type="entry name" value="Proteasome_suB-type"/>
</dbReference>
<dbReference type="PANTHER" id="PTHR32194">
    <property type="entry name" value="METALLOPROTEASE TLDD"/>
    <property type="match status" value="1"/>
</dbReference>